<dbReference type="InterPro" id="IPR036390">
    <property type="entry name" value="WH_DNA-bd_sf"/>
</dbReference>
<reference evidence="5 6" key="1">
    <citation type="submission" date="2020-09" db="EMBL/GenBank/DDBJ databases">
        <title>Sphingomonas sp., a new species isolated from pork steak.</title>
        <authorList>
            <person name="Heidler von Heilborn D."/>
        </authorList>
    </citation>
    <scope>NUCLEOTIDE SEQUENCE [LARGE SCALE GENOMIC DNA]</scope>
    <source>
        <strain evidence="6">S8-3T</strain>
    </source>
</reference>
<feature type="domain" description="HTH asnC-type" evidence="4">
    <location>
        <begin position="7"/>
        <end position="69"/>
    </location>
</feature>
<keyword evidence="2" id="KW-0238">DNA-binding</keyword>
<dbReference type="Gene3D" id="1.10.10.10">
    <property type="entry name" value="Winged helix-like DNA-binding domain superfamily/Winged helix DNA-binding domain"/>
    <property type="match status" value="1"/>
</dbReference>
<dbReference type="PANTHER" id="PTHR30154:SF34">
    <property type="entry name" value="TRANSCRIPTIONAL REGULATOR AZLB"/>
    <property type="match status" value="1"/>
</dbReference>
<dbReference type="Pfam" id="PF01037">
    <property type="entry name" value="AsnC_trans_reg"/>
    <property type="match status" value="1"/>
</dbReference>
<dbReference type="GO" id="GO:0043565">
    <property type="term" value="F:sequence-specific DNA binding"/>
    <property type="evidence" value="ECO:0007669"/>
    <property type="project" value="InterPro"/>
</dbReference>
<dbReference type="SUPFAM" id="SSF46785">
    <property type="entry name" value="Winged helix' DNA-binding domain"/>
    <property type="match status" value="1"/>
</dbReference>
<dbReference type="InterPro" id="IPR011991">
    <property type="entry name" value="ArsR-like_HTH"/>
</dbReference>
<dbReference type="InterPro" id="IPR019887">
    <property type="entry name" value="Tscrpt_reg_AsnC/Lrp_C"/>
</dbReference>
<dbReference type="Proteomes" id="UP000516148">
    <property type="component" value="Chromosome"/>
</dbReference>
<dbReference type="InterPro" id="IPR000485">
    <property type="entry name" value="AsnC-type_HTH_dom"/>
</dbReference>
<evidence type="ECO:0000313" key="5">
    <source>
        <dbReference type="EMBL" id="QNQ09526.1"/>
    </source>
</evidence>
<evidence type="ECO:0000256" key="2">
    <source>
        <dbReference type="ARBA" id="ARBA00023125"/>
    </source>
</evidence>
<dbReference type="PROSITE" id="PS00519">
    <property type="entry name" value="HTH_ASNC_1"/>
    <property type="match status" value="1"/>
</dbReference>
<dbReference type="Gene3D" id="3.30.70.920">
    <property type="match status" value="1"/>
</dbReference>
<dbReference type="GO" id="GO:0043200">
    <property type="term" value="P:response to amino acid"/>
    <property type="evidence" value="ECO:0007669"/>
    <property type="project" value="TreeGrafter"/>
</dbReference>
<evidence type="ECO:0000256" key="3">
    <source>
        <dbReference type="ARBA" id="ARBA00023163"/>
    </source>
</evidence>
<keyword evidence="3" id="KW-0804">Transcription</keyword>
<organism evidence="5 6">
    <name type="scientific">Sphingomonas alpina</name>
    <dbReference type="NCBI Taxonomy" id="653931"/>
    <lineage>
        <taxon>Bacteria</taxon>
        <taxon>Pseudomonadati</taxon>
        <taxon>Pseudomonadota</taxon>
        <taxon>Alphaproteobacteria</taxon>
        <taxon>Sphingomonadales</taxon>
        <taxon>Sphingomonadaceae</taxon>
        <taxon>Sphingomonas</taxon>
    </lineage>
</organism>
<dbReference type="InterPro" id="IPR019888">
    <property type="entry name" value="Tscrpt_reg_AsnC-like"/>
</dbReference>
<dbReference type="AlphaFoldDB" id="A0A7H0LIM3"/>
<dbReference type="RefSeq" id="WP_187761837.1">
    <property type="nucleotide sequence ID" value="NZ_CP061038.1"/>
</dbReference>
<proteinExistence type="predicted"/>
<dbReference type="InterPro" id="IPR036388">
    <property type="entry name" value="WH-like_DNA-bd_sf"/>
</dbReference>
<dbReference type="SUPFAM" id="SSF54909">
    <property type="entry name" value="Dimeric alpha+beta barrel"/>
    <property type="match status" value="1"/>
</dbReference>
<dbReference type="GO" id="GO:0006355">
    <property type="term" value="P:regulation of DNA-templated transcription"/>
    <property type="evidence" value="ECO:0007669"/>
    <property type="project" value="UniProtKB-ARBA"/>
</dbReference>
<dbReference type="Pfam" id="PF13412">
    <property type="entry name" value="HTH_24"/>
    <property type="match status" value="1"/>
</dbReference>
<dbReference type="CDD" id="cd00090">
    <property type="entry name" value="HTH_ARSR"/>
    <property type="match status" value="1"/>
</dbReference>
<dbReference type="KEGG" id="spap:H3Z74_23320"/>
<name>A0A7H0LIM3_9SPHN</name>
<dbReference type="GO" id="GO:0005829">
    <property type="term" value="C:cytosol"/>
    <property type="evidence" value="ECO:0007669"/>
    <property type="project" value="TreeGrafter"/>
</dbReference>
<dbReference type="InterPro" id="IPR011008">
    <property type="entry name" value="Dimeric_a/b-barrel"/>
</dbReference>
<evidence type="ECO:0000313" key="6">
    <source>
        <dbReference type="Proteomes" id="UP000516148"/>
    </source>
</evidence>
<dbReference type="PROSITE" id="PS50956">
    <property type="entry name" value="HTH_ASNC_2"/>
    <property type="match status" value="1"/>
</dbReference>
<dbReference type="PANTHER" id="PTHR30154">
    <property type="entry name" value="LEUCINE-RESPONSIVE REGULATORY PROTEIN"/>
    <property type="match status" value="1"/>
</dbReference>
<dbReference type="PRINTS" id="PR00033">
    <property type="entry name" value="HTHASNC"/>
</dbReference>
<keyword evidence="6" id="KW-1185">Reference proteome</keyword>
<dbReference type="InterPro" id="IPR019885">
    <property type="entry name" value="Tscrpt_reg_HTH_AsnC-type_CS"/>
</dbReference>
<protein>
    <submittedName>
        <fullName evidence="5">Lrp/AsnC family transcriptional regulator</fullName>
    </submittedName>
</protein>
<keyword evidence="1" id="KW-0805">Transcription regulation</keyword>
<dbReference type="SMART" id="SM00344">
    <property type="entry name" value="HTH_ASNC"/>
    <property type="match status" value="1"/>
</dbReference>
<gene>
    <name evidence="5" type="ORF">H3Z74_23320</name>
</gene>
<accession>A0A7H0LIM3</accession>
<dbReference type="EMBL" id="CP061038">
    <property type="protein sequence ID" value="QNQ09526.1"/>
    <property type="molecule type" value="Genomic_DNA"/>
</dbReference>
<sequence>MTKAADIDDHDVRILNALNEDGRISWRDLSDRIGLSLTPTLRRVRRLEESGIIRGYSARLDRDRLVGAMTVFITVTMERQIDDVLRAFEAKIGAQAEIVSAFLVTGVSDYLIHAAVRDLEHYRDLLAELTRIPGVAHIQSSFALKAITPLETGNLRPLHVPEPCVPEEGE</sequence>
<evidence type="ECO:0000256" key="1">
    <source>
        <dbReference type="ARBA" id="ARBA00023015"/>
    </source>
</evidence>
<evidence type="ECO:0000259" key="4">
    <source>
        <dbReference type="PROSITE" id="PS50956"/>
    </source>
</evidence>